<dbReference type="EMBL" id="CM037624">
    <property type="protein sequence ID" value="KAH8010646.1"/>
    <property type="molecule type" value="Genomic_DNA"/>
</dbReference>
<proteinExistence type="predicted"/>
<protein>
    <submittedName>
        <fullName evidence="1">Uncharacterized protein</fullName>
    </submittedName>
</protein>
<name>A0ACB8FUC5_9SAUR</name>
<gene>
    <name evidence="1" type="ORF">K3G42_010216</name>
</gene>
<reference evidence="1" key="1">
    <citation type="submission" date="2021-08" db="EMBL/GenBank/DDBJ databases">
        <title>The first chromosome-level gecko genome reveals the dynamic sex chromosomes of Neotropical dwarf geckos (Sphaerodactylidae: Sphaerodactylus).</title>
        <authorList>
            <person name="Pinto B.J."/>
            <person name="Keating S.E."/>
            <person name="Gamble T."/>
        </authorList>
    </citation>
    <scope>NUCLEOTIDE SEQUENCE</scope>
    <source>
        <strain evidence="1">TG3544</strain>
    </source>
</reference>
<sequence length="71" mass="7837">MSEQEKAEEAGNESTISEVDEKDENGQKRGTNQNQQKKRAKSGGKGKLVRSLAVCEESCPRLETEIDNQSP</sequence>
<dbReference type="Proteomes" id="UP000827872">
    <property type="component" value="Linkage Group LG11"/>
</dbReference>
<organism evidence="1 2">
    <name type="scientific">Sphaerodactylus townsendi</name>
    <dbReference type="NCBI Taxonomy" id="933632"/>
    <lineage>
        <taxon>Eukaryota</taxon>
        <taxon>Metazoa</taxon>
        <taxon>Chordata</taxon>
        <taxon>Craniata</taxon>
        <taxon>Vertebrata</taxon>
        <taxon>Euteleostomi</taxon>
        <taxon>Lepidosauria</taxon>
        <taxon>Squamata</taxon>
        <taxon>Bifurcata</taxon>
        <taxon>Gekkota</taxon>
        <taxon>Sphaerodactylidae</taxon>
        <taxon>Sphaerodactylus</taxon>
    </lineage>
</organism>
<comment type="caution">
    <text evidence="1">The sequence shown here is derived from an EMBL/GenBank/DDBJ whole genome shotgun (WGS) entry which is preliminary data.</text>
</comment>
<evidence type="ECO:0000313" key="1">
    <source>
        <dbReference type="EMBL" id="KAH8010646.1"/>
    </source>
</evidence>
<evidence type="ECO:0000313" key="2">
    <source>
        <dbReference type="Proteomes" id="UP000827872"/>
    </source>
</evidence>
<keyword evidence="2" id="KW-1185">Reference proteome</keyword>
<accession>A0ACB8FUC5</accession>